<feature type="domain" description="DUF1587" evidence="2">
    <location>
        <begin position="134"/>
        <end position="199"/>
    </location>
</feature>
<dbReference type="Pfam" id="PF07637">
    <property type="entry name" value="PSD5"/>
    <property type="match status" value="1"/>
</dbReference>
<evidence type="ECO:0000259" key="5">
    <source>
        <dbReference type="Pfam" id="PF07635"/>
    </source>
</evidence>
<feature type="domain" description="Cytochrome C Planctomycete-type" evidence="5">
    <location>
        <begin position="50"/>
        <end position="97"/>
    </location>
</feature>
<dbReference type="Pfam" id="PF07627">
    <property type="entry name" value="PSCyt3"/>
    <property type="match status" value="1"/>
</dbReference>
<organism evidence="7 8">
    <name type="scientific">Maioricimonas rarisocia</name>
    <dbReference type="NCBI Taxonomy" id="2528026"/>
    <lineage>
        <taxon>Bacteria</taxon>
        <taxon>Pseudomonadati</taxon>
        <taxon>Planctomycetota</taxon>
        <taxon>Planctomycetia</taxon>
        <taxon>Planctomycetales</taxon>
        <taxon>Planctomycetaceae</taxon>
        <taxon>Maioricimonas</taxon>
    </lineage>
</organism>
<evidence type="ECO:0000313" key="8">
    <source>
        <dbReference type="Proteomes" id="UP000320496"/>
    </source>
</evidence>
<accession>A0A517YZW4</accession>
<dbReference type="Pfam" id="PF07631">
    <property type="entry name" value="PSD4"/>
    <property type="match status" value="1"/>
</dbReference>
<dbReference type="InterPro" id="IPR011429">
    <property type="entry name" value="Cyt_c_Planctomycete-type"/>
</dbReference>
<name>A0A517YZW4_9PLAN</name>
<dbReference type="InterPro" id="IPR013039">
    <property type="entry name" value="DUF1588"/>
</dbReference>
<evidence type="ECO:0000259" key="1">
    <source>
        <dbReference type="Pfam" id="PF07624"/>
    </source>
</evidence>
<dbReference type="RefSeq" id="WP_145366430.1">
    <property type="nucleotide sequence ID" value="NZ_CP036275.1"/>
</dbReference>
<dbReference type="Proteomes" id="UP000320496">
    <property type="component" value="Chromosome"/>
</dbReference>
<dbReference type="InterPro" id="IPR013036">
    <property type="entry name" value="DUF1587"/>
</dbReference>
<dbReference type="PROSITE" id="PS51257">
    <property type="entry name" value="PROKAR_LIPOPROTEIN"/>
    <property type="match status" value="1"/>
</dbReference>
<dbReference type="Pfam" id="PF07635">
    <property type="entry name" value="PSCyt1"/>
    <property type="match status" value="1"/>
</dbReference>
<protein>
    <recommendedName>
        <fullName evidence="9">Planctomycete cytochrome C</fullName>
    </recommendedName>
</protein>
<sequence length="1406" mass="155891">MRGFAFSAVVISIACLLPGLRPARAEEIDQFAPLRTSFDSGVLPLLRQFCVDCHSTADREGELDLERVGTFADVRRDPAAWQKVRRMLRDGEMPPADSPQLSREQMRQLTEWVSRYLDTEARARAGDPGPVVLRRLNNSEYTWTIRDLTGVKSLDPARQFPTDGAAGEGFTNTGQALAMSPALVQKYLDAAREIAGHAVLLPDGFRFSPSSTRRDWADEILAEIRSIYTRHTKSAQLAGVRFYSQQEIEKARKVMAEDGRVDLVPYFAALVEHRESIEAGRFSAETVAKERHLNPKYLGILAATLTSDDVTPLLRSLQNQWRAAGPEEASALAEAVRAWQDRLWRFQPVGHLGLVQPWQVPSVPLEEQRHLRLPLSVAPGADAATIFLIASPAGDGAEGDLVAWQNARIEFGAGKPVIPLRDLRALSIAMDQVRFDTFSRLSEYLAVAWHLKDQDQLDVEAVASERRLRPDVLRSLLVYLGIAAGDDVQISEYLQQPLNSVGGYSFVRGWGQPGLDALSVVANSSDQAVAIPGDMQPHQVAVHPRPERWVATGWKSPVDGTVRVSARVRHAHAACGNGVSWKVELRRSATRRVLAAGNVDRVRTADIPPVDGVQVRKGDLISLIIGPRDGSHVCDLTEIDLTIVSESDDARLWSLSTDCADSIDAGNPHPDRYGHRDTWHFYHGRIDGEATPGIIPADSLLGRWLDANDAAAASEIAEQLQRQLLGQASGDVSDADHRLAAELRSLQGPLFGRIDLTRLAETVSREELTTSTFGIDPERFGRHPDGSAAPEDALIVHAPEVIDVRVPASLCEGAELVVTGTLAGPASGEGSVQLAIAQRSPRAAGLADLLPGVPVTARAGTTAEERVRTAFNDFRAIFPAAMCHARVVPIDEVVTLVLYHREDEHLARLMLSEAEQARLDRLWGELFYVSQDAFRLETALEQILEFATQDADPRKFDPVLQPIAERAEAFRRQLLATEPVHVDSLLKFADRAWRRPLTESERKALEAFYRNLRSQQIDHEDAFRLTLARILASPAFLYRLEEPRAGSDPNEVTPHELASRLSYFLWSSMPDAELRAAADGGGITSPEVLRAHSQRMLNDPRTRRLAIEFACQWLGIRDFDQLDEKSPRHFPEFAALQDDMYEESIRFFENLFRNDGSILEILSADYTFVNSELATFYGIPDIPESGWRRVESVDRFGRGGILGQASTLARQSGASRTSPILRGNWISETLLGERLPRPPDDVPQLPETVPEGLSERQLIERHSSDPACVKCHARIDPYGFALENFDAIGRFRTRDARDHPIDTRTTLPDGTSLDGLSGLREYLLTKRRDDFVRVFCRKLLGYALGRRILLSDEPLLDEMMAALAANEYRFSVAVETVVLSPQFRMIRGRDATDTPLAKEAASDASP</sequence>
<dbReference type="Pfam" id="PF07626">
    <property type="entry name" value="PSD3"/>
    <property type="match status" value="1"/>
</dbReference>
<dbReference type="InterPro" id="IPR013042">
    <property type="entry name" value="DUF1592"/>
</dbReference>
<evidence type="ECO:0000259" key="4">
    <source>
        <dbReference type="Pfam" id="PF07631"/>
    </source>
</evidence>
<evidence type="ECO:0008006" key="9">
    <source>
        <dbReference type="Google" id="ProtNLM"/>
    </source>
</evidence>
<feature type="domain" description="DUF1595" evidence="6">
    <location>
        <begin position="985"/>
        <end position="1041"/>
    </location>
</feature>
<dbReference type="InterPro" id="IPR013043">
    <property type="entry name" value="DUF1595"/>
</dbReference>
<evidence type="ECO:0000259" key="6">
    <source>
        <dbReference type="Pfam" id="PF07637"/>
    </source>
</evidence>
<feature type="domain" description="DUF1588" evidence="3">
    <location>
        <begin position="1198"/>
        <end position="1295"/>
    </location>
</feature>
<feature type="domain" description="DUF1585" evidence="1">
    <location>
        <begin position="1309"/>
        <end position="1383"/>
    </location>
</feature>
<dbReference type="InterPro" id="IPR011478">
    <property type="entry name" value="DUF1585"/>
</dbReference>
<keyword evidence="8" id="KW-1185">Reference proteome</keyword>
<evidence type="ECO:0000259" key="2">
    <source>
        <dbReference type="Pfam" id="PF07626"/>
    </source>
</evidence>
<gene>
    <name evidence="7" type="ORF">Mal4_00050</name>
</gene>
<reference evidence="7 8" key="1">
    <citation type="submission" date="2019-02" db="EMBL/GenBank/DDBJ databases">
        <title>Deep-cultivation of Planctomycetes and their phenomic and genomic characterization uncovers novel biology.</title>
        <authorList>
            <person name="Wiegand S."/>
            <person name="Jogler M."/>
            <person name="Boedeker C."/>
            <person name="Pinto D."/>
            <person name="Vollmers J."/>
            <person name="Rivas-Marin E."/>
            <person name="Kohn T."/>
            <person name="Peeters S.H."/>
            <person name="Heuer A."/>
            <person name="Rast P."/>
            <person name="Oberbeckmann S."/>
            <person name="Bunk B."/>
            <person name="Jeske O."/>
            <person name="Meyerdierks A."/>
            <person name="Storesund J.E."/>
            <person name="Kallscheuer N."/>
            <person name="Luecker S."/>
            <person name="Lage O.M."/>
            <person name="Pohl T."/>
            <person name="Merkel B.J."/>
            <person name="Hornburger P."/>
            <person name="Mueller R.-W."/>
            <person name="Bruemmer F."/>
            <person name="Labrenz M."/>
            <person name="Spormann A.M."/>
            <person name="Op den Camp H."/>
            <person name="Overmann J."/>
            <person name="Amann R."/>
            <person name="Jetten M.S.M."/>
            <person name="Mascher T."/>
            <person name="Medema M.H."/>
            <person name="Devos D.P."/>
            <person name="Kaster A.-K."/>
            <person name="Ovreas L."/>
            <person name="Rohde M."/>
            <person name="Galperin M.Y."/>
            <person name="Jogler C."/>
        </authorList>
    </citation>
    <scope>NUCLEOTIDE SEQUENCE [LARGE SCALE GENOMIC DNA]</scope>
    <source>
        <strain evidence="7 8">Mal4</strain>
    </source>
</reference>
<dbReference type="Pfam" id="PF07624">
    <property type="entry name" value="PSD2"/>
    <property type="match status" value="1"/>
</dbReference>
<dbReference type="OrthoDB" id="175242at2"/>
<proteinExistence type="predicted"/>
<feature type="domain" description="DUF1592" evidence="4">
    <location>
        <begin position="1053"/>
        <end position="1179"/>
    </location>
</feature>
<evidence type="ECO:0000313" key="7">
    <source>
        <dbReference type="EMBL" id="QDU35723.1"/>
    </source>
</evidence>
<dbReference type="EMBL" id="CP036275">
    <property type="protein sequence ID" value="QDU35723.1"/>
    <property type="molecule type" value="Genomic_DNA"/>
</dbReference>
<evidence type="ECO:0000259" key="3">
    <source>
        <dbReference type="Pfam" id="PF07627"/>
    </source>
</evidence>
<dbReference type="KEGG" id="mri:Mal4_00050"/>